<keyword evidence="3" id="KW-1185">Reference proteome</keyword>
<reference evidence="2 3" key="1">
    <citation type="journal article" date="2018" name="Nat. Ecol. Evol.">
        <title>Pezizomycetes genomes reveal the molecular basis of ectomycorrhizal truffle lifestyle.</title>
        <authorList>
            <person name="Murat C."/>
            <person name="Payen T."/>
            <person name="Noel B."/>
            <person name="Kuo A."/>
            <person name="Morin E."/>
            <person name="Chen J."/>
            <person name="Kohler A."/>
            <person name="Krizsan K."/>
            <person name="Balestrini R."/>
            <person name="Da Silva C."/>
            <person name="Montanini B."/>
            <person name="Hainaut M."/>
            <person name="Levati E."/>
            <person name="Barry K.W."/>
            <person name="Belfiori B."/>
            <person name="Cichocki N."/>
            <person name="Clum A."/>
            <person name="Dockter R.B."/>
            <person name="Fauchery L."/>
            <person name="Guy J."/>
            <person name="Iotti M."/>
            <person name="Le Tacon F."/>
            <person name="Lindquist E.A."/>
            <person name="Lipzen A."/>
            <person name="Malagnac F."/>
            <person name="Mello A."/>
            <person name="Molinier V."/>
            <person name="Miyauchi S."/>
            <person name="Poulain J."/>
            <person name="Riccioni C."/>
            <person name="Rubini A."/>
            <person name="Sitrit Y."/>
            <person name="Splivallo R."/>
            <person name="Traeger S."/>
            <person name="Wang M."/>
            <person name="Zifcakova L."/>
            <person name="Wipf D."/>
            <person name="Zambonelli A."/>
            <person name="Paolocci F."/>
            <person name="Nowrousian M."/>
            <person name="Ottonello S."/>
            <person name="Baldrian P."/>
            <person name="Spatafora J.W."/>
            <person name="Henrissat B."/>
            <person name="Nagy L.G."/>
            <person name="Aury J.M."/>
            <person name="Wincker P."/>
            <person name="Grigoriev I.V."/>
            <person name="Bonfante P."/>
            <person name="Martin F.M."/>
        </authorList>
    </citation>
    <scope>NUCLEOTIDE SEQUENCE [LARGE SCALE GENOMIC DNA]</scope>
    <source>
        <strain evidence="2 3">120613-1</strain>
    </source>
</reference>
<sequence>MLDIIQADYRRSIDGLQEEIDALNSELDQLKGKKKTTTTTQKPALAAKSPSPANALLPKKGITMRERRLAIKRDDSPLTPTAMELRDAINSALSSTYIQTVSLTGDNVTLTTMETVKAISLNSKASTFLHHIPGATTVHLDIPATQLLVHGLPTSHSLITIVTELTTFNSSLALTQQLQWLTPDASRISNKASTIVITITSPKAPLFIGPSITCSSIPSPSIPTVTTLNTTATNVPASPPATGAPFHIPPKITPTPHLPATFKAILAVTLPQGVSTVMAHTNLTLQSAPLDLSAMILLARRNLRR</sequence>
<dbReference type="OrthoDB" id="3737666at2759"/>
<accession>A0A3N4ISF7</accession>
<dbReference type="EMBL" id="ML120706">
    <property type="protein sequence ID" value="RPA88695.1"/>
    <property type="molecule type" value="Genomic_DNA"/>
</dbReference>
<dbReference type="Proteomes" id="UP000276215">
    <property type="component" value="Unassembled WGS sequence"/>
</dbReference>
<feature type="region of interest" description="Disordered" evidence="1">
    <location>
        <begin position="32"/>
        <end position="54"/>
    </location>
</feature>
<name>A0A3N4ISF7_9PEZI</name>
<evidence type="ECO:0000313" key="2">
    <source>
        <dbReference type="EMBL" id="RPA88695.1"/>
    </source>
</evidence>
<evidence type="ECO:0000313" key="3">
    <source>
        <dbReference type="Proteomes" id="UP000276215"/>
    </source>
</evidence>
<organism evidence="2 3">
    <name type="scientific">Choiromyces venosus 120613-1</name>
    <dbReference type="NCBI Taxonomy" id="1336337"/>
    <lineage>
        <taxon>Eukaryota</taxon>
        <taxon>Fungi</taxon>
        <taxon>Dikarya</taxon>
        <taxon>Ascomycota</taxon>
        <taxon>Pezizomycotina</taxon>
        <taxon>Pezizomycetes</taxon>
        <taxon>Pezizales</taxon>
        <taxon>Tuberaceae</taxon>
        <taxon>Choiromyces</taxon>
    </lineage>
</organism>
<feature type="compositionally biased region" description="Low complexity" evidence="1">
    <location>
        <begin position="37"/>
        <end position="54"/>
    </location>
</feature>
<protein>
    <submittedName>
        <fullName evidence="2">Uncharacterized protein</fullName>
    </submittedName>
</protein>
<proteinExistence type="predicted"/>
<evidence type="ECO:0000256" key="1">
    <source>
        <dbReference type="SAM" id="MobiDB-lite"/>
    </source>
</evidence>
<dbReference type="AlphaFoldDB" id="A0A3N4ISF7"/>
<gene>
    <name evidence="2" type="ORF">L873DRAFT_1796518</name>
</gene>